<protein>
    <submittedName>
        <fullName evidence="2">Uncharacterized protein</fullName>
    </submittedName>
</protein>
<keyword evidence="3" id="KW-1185">Reference proteome</keyword>
<sequence>MVKFLLFIKKYCMGANGMIASMLGYIFAIICVSLYIRDIQTLGTCYTIMVLIAGPICGAGYYAKHLLETKYNGRV</sequence>
<reference evidence="2 3" key="1">
    <citation type="submission" date="2017-10" db="EMBL/GenBank/DDBJ databases">
        <title>Antibacterial composition for extension of chilled fish shelf life and decreasing of risk of food-borne infections, bacteriophage strains for its preparation.</title>
        <authorList>
            <person name="Zulkarneev E.R."/>
            <person name="Aleshkin A.V."/>
            <person name="Rubalsky O.V."/>
            <person name="Kiseleva I.A."/>
            <person name="Rubalskii E.O."/>
            <person name="Lebedev S.N."/>
        </authorList>
    </citation>
    <scope>NUCLEOTIDE SEQUENCE [LARGE SCALE GENOMIC DNA]</scope>
</reference>
<evidence type="ECO:0000256" key="1">
    <source>
        <dbReference type="SAM" id="Phobius"/>
    </source>
</evidence>
<accession>A0A2H4YF23</accession>
<feature type="transmembrane region" description="Helical" evidence="1">
    <location>
        <begin position="12"/>
        <end position="35"/>
    </location>
</feature>
<gene>
    <name evidence="2" type="ORF">Ah1_00254</name>
</gene>
<organism evidence="2 3">
    <name type="scientific">Aeromonas phage Ah1</name>
    <dbReference type="NCBI Taxonomy" id="2053701"/>
    <lineage>
        <taxon>Viruses</taxon>
        <taxon>Duplodnaviria</taxon>
        <taxon>Heunggongvirae</taxon>
        <taxon>Uroviricota</taxon>
        <taxon>Caudoviricetes</taxon>
        <taxon>Pantevenvirales</taxon>
        <taxon>Straboviridae</taxon>
        <taxon>Cinqassovirus</taxon>
        <taxon>Cinqassovirus ah1</taxon>
    </lineage>
</organism>
<keyword evidence="1" id="KW-0812">Transmembrane</keyword>
<keyword evidence="1" id="KW-0472">Membrane</keyword>
<proteinExistence type="predicted"/>
<name>A0A2H4YF23_9CAUD</name>
<dbReference type="EMBL" id="MG250483">
    <property type="protein sequence ID" value="AUE22772.1"/>
    <property type="molecule type" value="Genomic_DNA"/>
</dbReference>
<feature type="transmembrane region" description="Helical" evidence="1">
    <location>
        <begin position="41"/>
        <end position="63"/>
    </location>
</feature>
<dbReference type="Proteomes" id="UP000240934">
    <property type="component" value="Segment"/>
</dbReference>
<evidence type="ECO:0000313" key="3">
    <source>
        <dbReference type="Proteomes" id="UP000240934"/>
    </source>
</evidence>
<keyword evidence="1" id="KW-1133">Transmembrane helix</keyword>
<evidence type="ECO:0000313" key="2">
    <source>
        <dbReference type="EMBL" id="AUE22772.1"/>
    </source>
</evidence>